<dbReference type="EMBL" id="KE524905">
    <property type="protein sequence ID" value="KFB38206.1"/>
    <property type="molecule type" value="Genomic_DNA"/>
</dbReference>
<evidence type="ECO:0000256" key="1">
    <source>
        <dbReference type="SAM" id="MobiDB-lite"/>
    </source>
</evidence>
<feature type="region of interest" description="Disordered" evidence="1">
    <location>
        <begin position="110"/>
        <end position="144"/>
    </location>
</feature>
<dbReference type="Proteomes" id="UP000030765">
    <property type="component" value="Unassembled WGS sequence"/>
</dbReference>
<protein>
    <submittedName>
        <fullName evidence="2 3">Uncharacterized protein</fullName>
    </submittedName>
</protein>
<dbReference type="EMBL" id="ATLV01013856">
    <property type="status" value="NOT_ANNOTATED_CDS"/>
    <property type="molecule type" value="Genomic_DNA"/>
</dbReference>
<dbReference type="EnsemblMetazoa" id="ASIC005519-RA">
    <property type="protein sequence ID" value="ASIC005519-PA"/>
    <property type="gene ID" value="ASIC005519"/>
</dbReference>
<dbReference type="VEuPathDB" id="VectorBase:ASIC005519"/>
<evidence type="ECO:0000313" key="4">
    <source>
        <dbReference type="Proteomes" id="UP000030765"/>
    </source>
</evidence>
<gene>
    <name evidence="2" type="ORF">ZHAS_00005519</name>
</gene>
<evidence type="ECO:0000313" key="3">
    <source>
        <dbReference type="EnsemblMetazoa" id="ASIC005519-PA"/>
    </source>
</evidence>
<feature type="compositionally biased region" description="Polar residues" evidence="1">
    <location>
        <begin position="38"/>
        <end position="48"/>
    </location>
</feature>
<evidence type="ECO:0000313" key="2">
    <source>
        <dbReference type="EMBL" id="KFB38206.1"/>
    </source>
</evidence>
<proteinExistence type="predicted"/>
<accession>A0A084VJR2</accession>
<dbReference type="AlphaFoldDB" id="A0A084VJR2"/>
<reference evidence="3" key="2">
    <citation type="submission" date="2020-05" db="UniProtKB">
        <authorList>
            <consortium name="EnsemblMetazoa"/>
        </authorList>
    </citation>
    <scope>IDENTIFICATION</scope>
</reference>
<sequence length="144" mass="16238">MAGIERFGEELFCTATRRNRNQRRQNDRTGHAGGGFSPSKQESQTPSEPSYHASAYASNRRCVNRSVVERIQIRAIQKQQPLKVCRCAGREDLELRAVHPARMKQYTWSGPLARKGHFPQGADGNRMRSTRPAVPTMAAKTTRD</sequence>
<organism evidence="2">
    <name type="scientific">Anopheles sinensis</name>
    <name type="common">Mosquito</name>
    <dbReference type="NCBI Taxonomy" id="74873"/>
    <lineage>
        <taxon>Eukaryota</taxon>
        <taxon>Metazoa</taxon>
        <taxon>Ecdysozoa</taxon>
        <taxon>Arthropoda</taxon>
        <taxon>Hexapoda</taxon>
        <taxon>Insecta</taxon>
        <taxon>Pterygota</taxon>
        <taxon>Neoptera</taxon>
        <taxon>Endopterygota</taxon>
        <taxon>Diptera</taxon>
        <taxon>Nematocera</taxon>
        <taxon>Culicoidea</taxon>
        <taxon>Culicidae</taxon>
        <taxon>Anophelinae</taxon>
        <taxon>Anopheles</taxon>
    </lineage>
</organism>
<name>A0A084VJR2_ANOSI</name>
<keyword evidence="4" id="KW-1185">Reference proteome</keyword>
<feature type="region of interest" description="Disordered" evidence="1">
    <location>
        <begin position="15"/>
        <end position="56"/>
    </location>
</feature>
<reference evidence="2 4" key="1">
    <citation type="journal article" date="2014" name="BMC Genomics">
        <title>Genome sequence of Anopheles sinensis provides insight into genetics basis of mosquito competence for malaria parasites.</title>
        <authorList>
            <person name="Zhou D."/>
            <person name="Zhang D."/>
            <person name="Ding G."/>
            <person name="Shi L."/>
            <person name="Hou Q."/>
            <person name="Ye Y."/>
            <person name="Xu Y."/>
            <person name="Zhou H."/>
            <person name="Xiong C."/>
            <person name="Li S."/>
            <person name="Yu J."/>
            <person name="Hong S."/>
            <person name="Yu X."/>
            <person name="Zou P."/>
            <person name="Chen C."/>
            <person name="Chang X."/>
            <person name="Wang W."/>
            <person name="Lv Y."/>
            <person name="Sun Y."/>
            <person name="Ma L."/>
            <person name="Shen B."/>
            <person name="Zhu C."/>
        </authorList>
    </citation>
    <scope>NUCLEOTIDE SEQUENCE [LARGE SCALE GENOMIC DNA]</scope>
</reference>